<reference evidence="7" key="1">
    <citation type="submission" date="2021-10" db="EMBL/GenBank/DDBJ databases">
        <title>Tropical sea cucumber genome reveals ecological adaptation and Cuvierian tubules defense mechanism.</title>
        <authorList>
            <person name="Chen T."/>
        </authorList>
    </citation>
    <scope>NUCLEOTIDE SEQUENCE</scope>
    <source>
        <strain evidence="7">Nanhai2018</strain>
        <tissue evidence="7">Muscle</tissue>
    </source>
</reference>
<dbReference type="GO" id="GO:0005737">
    <property type="term" value="C:cytoplasm"/>
    <property type="evidence" value="ECO:0007669"/>
    <property type="project" value="TreeGrafter"/>
</dbReference>
<evidence type="ECO:0000313" key="8">
    <source>
        <dbReference type="Proteomes" id="UP001152320"/>
    </source>
</evidence>
<keyword evidence="3" id="KW-0677">Repeat</keyword>
<feature type="compositionally biased region" description="Polar residues" evidence="4">
    <location>
        <begin position="454"/>
        <end position="473"/>
    </location>
</feature>
<name>A0A9Q1H163_HOLLE</name>
<feature type="region of interest" description="Disordered" evidence="4">
    <location>
        <begin position="53"/>
        <end position="297"/>
    </location>
</feature>
<feature type="compositionally biased region" description="Basic and acidic residues" evidence="4">
    <location>
        <begin position="799"/>
        <end position="814"/>
    </location>
</feature>
<keyword evidence="8" id="KW-1185">Reference proteome</keyword>
<evidence type="ECO:0000313" key="7">
    <source>
        <dbReference type="EMBL" id="KAJ8029383.1"/>
    </source>
</evidence>
<dbReference type="SUPFAM" id="SSF50156">
    <property type="entry name" value="PDZ domain-like"/>
    <property type="match status" value="2"/>
</dbReference>
<feature type="compositionally biased region" description="Acidic residues" evidence="4">
    <location>
        <begin position="95"/>
        <end position="116"/>
    </location>
</feature>
<dbReference type="FunFam" id="2.30.42.10:FF:000017">
    <property type="entry name" value="Amyloid beta A4 protein-binding family A member 1"/>
    <property type="match status" value="1"/>
</dbReference>
<gene>
    <name evidence="7" type="ORF">HOLleu_28761</name>
</gene>
<feature type="compositionally biased region" description="Basic and acidic residues" evidence="4">
    <location>
        <begin position="322"/>
        <end position="340"/>
    </location>
</feature>
<feature type="compositionally biased region" description="Acidic residues" evidence="4">
    <location>
        <begin position="72"/>
        <end position="85"/>
    </location>
</feature>
<dbReference type="GO" id="GO:0005886">
    <property type="term" value="C:plasma membrane"/>
    <property type="evidence" value="ECO:0007669"/>
    <property type="project" value="TreeGrafter"/>
</dbReference>
<dbReference type="PROSITE" id="PS50106">
    <property type="entry name" value="PDZ"/>
    <property type="match status" value="2"/>
</dbReference>
<feature type="compositionally biased region" description="Basic and acidic residues" evidence="4">
    <location>
        <begin position="510"/>
        <end position="524"/>
    </location>
</feature>
<dbReference type="PANTHER" id="PTHR12345">
    <property type="entry name" value="SYNTENIN RELATED"/>
    <property type="match status" value="1"/>
</dbReference>
<feature type="compositionally biased region" description="Low complexity" evidence="4">
    <location>
        <begin position="895"/>
        <end position="907"/>
    </location>
</feature>
<dbReference type="SMART" id="SM00462">
    <property type="entry name" value="PTB"/>
    <property type="match status" value="1"/>
</dbReference>
<dbReference type="Pfam" id="PF00640">
    <property type="entry name" value="PID"/>
    <property type="match status" value="1"/>
</dbReference>
<feature type="region of interest" description="Disordered" evidence="4">
    <location>
        <begin position="937"/>
        <end position="1012"/>
    </location>
</feature>
<dbReference type="Proteomes" id="UP001152320">
    <property type="component" value="Chromosome 14"/>
</dbReference>
<feature type="domain" description="PDZ" evidence="6">
    <location>
        <begin position="1480"/>
        <end position="1556"/>
    </location>
</feature>
<evidence type="ECO:0000259" key="5">
    <source>
        <dbReference type="PROSITE" id="PS01179"/>
    </source>
</evidence>
<evidence type="ECO:0000256" key="3">
    <source>
        <dbReference type="ARBA" id="ARBA00022737"/>
    </source>
</evidence>
<proteinExistence type="predicted"/>
<dbReference type="InterPro" id="IPR011993">
    <property type="entry name" value="PH-like_dom_sf"/>
</dbReference>
<dbReference type="GO" id="GO:0007268">
    <property type="term" value="P:chemical synaptic transmission"/>
    <property type="evidence" value="ECO:0007669"/>
    <property type="project" value="TreeGrafter"/>
</dbReference>
<feature type="compositionally biased region" description="Basic and acidic residues" evidence="4">
    <location>
        <begin position="162"/>
        <end position="175"/>
    </location>
</feature>
<feature type="compositionally biased region" description="Polar residues" evidence="4">
    <location>
        <begin position="885"/>
        <end position="894"/>
    </location>
</feature>
<keyword evidence="1" id="KW-0813">Transport</keyword>
<feature type="region of interest" description="Disordered" evidence="4">
    <location>
        <begin position="399"/>
        <end position="651"/>
    </location>
</feature>
<feature type="compositionally biased region" description="Low complexity" evidence="4">
    <location>
        <begin position="547"/>
        <end position="563"/>
    </location>
</feature>
<dbReference type="CDD" id="cd06720">
    <property type="entry name" value="PDZ1_APBA1_3-like"/>
    <property type="match status" value="1"/>
</dbReference>
<dbReference type="PROSITE" id="PS01179">
    <property type="entry name" value="PID"/>
    <property type="match status" value="1"/>
</dbReference>
<feature type="compositionally biased region" description="Polar residues" evidence="4">
    <location>
        <begin position="1121"/>
        <end position="1135"/>
    </location>
</feature>
<dbReference type="Pfam" id="PF00595">
    <property type="entry name" value="PDZ"/>
    <property type="match status" value="2"/>
</dbReference>
<dbReference type="OrthoDB" id="5987010at2759"/>
<protein>
    <submittedName>
        <fullName evidence="7">Amyloid-beta A4 protein-binding family A member 1</fullName>
    </submittedName>
</protein>
<feature type="compositionally biased region" description="Basic and acidic residues" evidence="4">
    <location>
        <begin position="1080"/>
        <end position="1091"/>
    </location>
</feature>
<dbReference type="InterPro" id="IPR051230">
    <property type="entry name" value="APP-Binding"/>
</dbReference>
<dbReference type="InterPro" id="IPR006020">
    <property type="entry name" value="PTB/PI_dom"/>
</dbReference>
<evidence type="ECO:0000256" key="2">
    <source>
        <dbReference type="ARBA" id="ARBA00022553"/>
    </source>
</evidence>
<feature type="compositionally biased region" description="Basic and acidic residues" evidence="4">
    <location>
        <begin position="212"/>
        <end position="221"/>
    </location>
</feature>
<feature type="compositionally biased region" description="Basic and acidic residues" evidence="4">
    <location>
        <begin position="1109"/>
        <end position="1120"/>
    </location>
</feature>
<keyword evidence="2" id="KW-0597">Phosphoprotein</keyword>
<accession>A0A9Q1H163</accession>
<feature type="domain" description="PDZ" evidence="6">
    <location>
        <begin position="1388"/>
        <end position="1461"/>
    </location>
</feature>
<dbReference type="Gene3D" id="2.30.42.10">
    <property type="match status" value="2"/>
</dbReference>
<dbReference type="InterPro" id="IPR036034">
    <property type="entry name" value="PDZ_sf"/>
</dbReference>
<dbReference type="Gene3D" id="2.30.29.30">
    <property type="entry name" value="Pleckstrin-homology domain (PH domain)/Phosphotyrosine-binding domain (PTB)"/>
    <property type="match status" value="1"/>
</dbReference>
<dbReference type="FunFam" id="2.30.42.10:FF:000007">
    <property type="entry name" value="Amyloid beta A4 protein-binding family A member"/>
    <property type="match status" value="1"/>
</dbReference>
<feature type="compositionally biased region" description="Basic and acidic residues" evidence="4">
    <location>
        <begin position="859"/>
        <end position="869"/>
    </location>
</feature>
<feature type="region of interest" description="Disordered" evidence="4">
    <location>
        <begin position="664"/>
        <end position="776"/>
    </location>
</feature>
<dbReference type="SMART" id="SM00228">
    <property type="entry name" value="PDZ"/>
    <property type="match status" value="2"/>
</dbReference>
<organism evidence="7 8">
    <name type="scientific">Holothuria leucospilota</name>
    <name type="common">Black long sea cucumber</name>
    <name type="synonym">Mertensiothuria leucospilota</name>
    <dbReference type="NCBI Taxonomy" id="206669"/>
    <lineage>
        <taxon>Eukaryota</taxon>
        <taxon>Metazoa</taxon>
        <taxon>Echinodermata</taxon>
        <taxon>Eleutherozoa</taxon>
        <taxon>Echinozoa</taxon>
        <taxon>Holothuroidea</taxon>
        <taxon>Aspidochirotacea</taxon>
        <taxon>Aspidochirotida</taxon>
        <taxon>Holothuriidae</taxon>
        <taxon>Holothuria</taxon>
    </lineage>
</organism>
<feature type="compositionally biased region" description="Low complexity" evidence="4">
    <location>
        <begin position="835"/>
        <end position="848"/>
    </location>
</feature>
<feature type="region of interest" description="Disordered" evidence="4">
    <location>
        <begin position="1080"/>
        <end position="1154"/>
    </location>
</feature>
<evidence type="ECO:0000256" key="4">
    <source>
        <dbReference type="SAM" id="MobiDB-lite"/>
    </source>
</evidence>
<dbReference type="GO" id="GO:0043197">
    <property type="term" value="C:dendritic spine"/>
    <property type="evidence" value="ECO:0007669"/>
    <property type="project" value="TreeGrafter"/>
</dbReference>
<dbReference type="CDD" id="cd01208">
    <property type="entry name" value="PTB_X11"/>
    <property type="match status" value="1"/>
</dbReference>
<sequence>MSGIILMRTAYCPDLVTSTMATQEESQFEDAFEDAESDHQTLKMLTPNGIPPQANGHLIQGKESRNVNGDLPESDIAEADYDPEEYGANGNIDNGDGEGYDDEMRDMEDQYQDEDQYSFQYQTQDGYDEDEGYHQEDGYQEDEQYEGHDQYGMDDQYIEETQYTKEGEYVESERYMEEEDQYYEDDHYGDGNDYVEDDQHQYAMEGQEEEEGKVGKAKTDGIEDLQQEQYNEYDGTHNQDYSGGNGEDVIGEDNVDSNEYAEDDSYNHDNYANENRDSPPEDVSESDQFIDNPDLEEFRPVLGSTLYALHAPKAAESVEEPEQQHENNAEADIPDQREIGGAELGHVDSPLPEEDSKQFIGSDNQEGNVQLQENVSLEPSTLIGGSYVNDVPVVDSIHSEHLGDVEKSPYRDIVKTESDSTEADQQRESSDGSLSTEATTMEPVKLPAAAVPSKTGSSKNQPRPSKPENSMQSKESKELESILHSNLNALIGQKAKSEEQPEPPPVVEEDQGKTRRKPNPEKAIHKQIQGPPKSAQLQAVSPKAKAPSVQRSSPSTRSPSGPRKQGPVRTSKGRTRPQQGGSRVSPARLSEEGVPALRTLPPNRNEGAWPQNVGDSSGHKTGHSSPRSVHGTGRTPEVKGPGSAKPVSALKVMVQTERQKILDLDKILASQGTDETDKNRPVPRRTGQPKSTRPKAYRHSAEYASPSSVRREGENSEELRYSRNNGSQDFHGSIEEPRNNSNGNHIRRPANGNRRPPTRPKSAYYPSSYSRSIEESLVSTPGEVVFDDIAECNAYLQEKEYSIEQRAKSEGDFQRRRRNSYEMANRDSSEDEDPYSSYFSSVPSSHESTIQNVIPGPRANHEVFARLEDDYGADDSGNADDHPDSTQPSLTSDVSTPSTPGSQSTGSDPKPKLPPGINPLEYDAVGLRLAGHVDDSSLSLSSMSTQPVADQFSDADEDVTTDDGPAASAPPVQQSHHQPKMVEQSAGKERKSPQSPQLDMYKPPAQQVDLGKTMKELEKSISTSKSALMKAPSFYVDDTGPSPVWVLQPEVALEQEQEDKRRRLKEEIKKREIEYQRAQRLQRQELHERSDPQCYIRQDEDETEADTDTESKKLMSDEQKSSTTFSPQQSVQKTPGTMRAPDLPPTTGRIKEGRQFTRKVLLRGFSDFVFHQATQRAQARGPHDEKALKTGIRYPAAYLGSTQLITTKQPTRKVRMQQAQEAVNRIKRIPLTPKKQAPEGEEQPSKEVDLAISNERIQVLNADSQETMMDHPLKTISYIADIGNIVVIMARRRSVKTLEGVVEESGVSVDGEGKRQPRKIICHVFETEDAQLIAQTIGQAFALAYLEFLKVNGIDDAHVQEMDYHDVLNSQEIYGDDLMLFSNKECEKEALVEKERGEIMGMVIVESGWGSLVPTVVVANMSPFGAAARSGKLNIGDQIMAINGTSLVGLPIHECQNVIKSLKSQALVKFNIVSCPPVTQVLIKRPDTKYQLGFSVQNGIICSLMRGGIAERGGVRVGHRIIEINGTSVVATPHEKIVDLLSTSVGEIRMKTMPLSMYKLLTGQEQPVYI</sequence>
<comment type="caution">
    <text evidence="7">The sequence shown here is derived from an EMBL/GenBank/DDBJ whole genome shotgun (WGS) entry which is preliminary data.</text>
</comment>
<dbReference type="CDD" id="cd06793">
    <property type="entry name" value="PDZ2_APBA1_3-like"/>
    <property type="match status" value="1"/>
</dbReference>
<dbReference type="EMBL" id="JAIZAY010000014">
    <property type="protein sequence ID" value="KAJ8029383.1"/>
    <property type="molecule type" value="Genomic_DNA"/>
</dbReference>
<feature type="region of interest" description="Disordered" evidence="4">
    <location>
        <begin position="799"/>
        <end position="920"/>
    </location>
</feature>
<feature type="compositionally biased region" description="Polar residues" evidence="4">
    <location>
        <begin position="359"/>
        <end position="374"/>
    </location>
</feature>
<feature type="domain" description="PID" evidence="5">
    <location>
        <begin position="1191"/>
        <end position="1376"/>
    </location>
</feature>
<evidence type="ECO:0000259" key="6">
    <source>
        <dbReference type="PROSITE" id="PS50106"/>
    </source>
</evidence>
<feature type="compositionally biased region" description="Basic and acidic residues" evidence="4">
    <location>
        <begin position="709"/>
        <end position="721"/>
    </location>
</feature>
<feature type="compositionally biased region" description="Acidic residues" evidence="4">
    <location>
        <begin position="249"/>
        <end position="264"/>
    </location>
</feature>
<dbReference type="InterPro" id="IPR001478">
    <property type="entry name" value="PDZ"/>
</dbReference>
<feature type="region of interest" description="Disordered" evidence="4">
    <location>
        <begin position="312"/>
        <end position="374"/>
    </location>
</feature>
<dbReference type="SUPFAM" id="SSF50729">
    <property type="entry name" value="PH domain-like"/>
    <property type="match status" value="1"/>
</dbReference>
<feature type="compositionally biased region" description="Basic and acidic residues" evidence="4">
    <location>
        <begin position="399"/>
        <end position="430"/>
    </location>
</feature>
<dbReference type="PANTHER" id="PTHR12345:SF16">
    <property type="entry name" value="X11L, ISOFORM F-RELATED"/>
    <property type="match status" value="1"/>
</dbReference>
<feature type="compositionally biased region" description="Acidic residues" evidence="4">
    <location>
        <begin position="1099"/>
        <end position="1108"/>
    </location>
</feature>
<evidence type="ECO:0000256" key="1">
    <source>
        <dbReference type="ARBA" id="ARBA00022448"/>
    </source>
</evidence>